<dbReference type="OrthoDB" id="429143at2759"/>
<dbReference type="InterPro" id="IPR036188">
    <property type="entry name" value="FAD/NAD-bd_sf"/>
</dbReference>
<dbReference type="PANTHER" id="PTHR13847:SF213">
    <property type="entry name" value="DEPENDENT OXIDOREDUCTASE, PUTATIVE-RELATED"/>
    <property type="match status" value="1"/>
</dbReference>
<organism evidence="2 3">
    <name type="scientific">Trichoderma harzianum</name>
    <name type="common">Hypocrea lixii</name>
    <dbReference type="NCBI Taxonomy" id="5544"/>
    <lineage>
        <taxon>Eukaryota</taxon>
        <taxon>Fungi</taxon>
        <taxon>Dikarya</taxon>
        <taxon>Ascomycota</taxon>
        <taxon>Pezizomycotina</taxon>
        <taxon>Sordariomycetes</taxon>
        <taxon>Hypocreomycetidae</taxon>
        <taxon>Hypocreales</taxon>
        <taxon>Hypocreaceae</taxon>
        <taxon>Trichoderma</taxon>
    </lineage>
</organism>
<protein>
    <recommendedName>
        <fullName evidence="1">FAD dependent oxidoreductase domain-containing protein</fullName>
    </recommendedName>
</protein>
<sequence>MIGHKLQRLMADPGLPASNPTTSFWQSSSHPHVETAQSEALPETRDVVILGSGITGCSVAQWLLKEDDEISITVLDARGICSGATGRNGGHIRCVAVQDYDRLSRKYGHDAAVKMVRFSLSHFESIASTAREFGNRVFEDSEVREVQTVSAILSQTKMNDMTAMLKQFEAAFPDLKGQWRICGPEEATKKYGLIDAAGALIGRAGAAWPYRLILGIFSSLLEKHHKRFSVEQHTPATSIIRVQSNEYPYLINTPRGCIKAKHVVHCTEGHVGHLLPRLRGLVFPRRGQMTVQAPGPEYPALDGRRSWSFYFENGFDYLSQNARTGDVFLGGGDIGEDAYLSQLGESSDENENVVAKAHLVGILPSILTKAPSSAGHNPRGLEVKSSWTGIMCTPLDGLPLVGKLPQAALDRPSGSHSAAEWISAGYNGYGMVNAWLCGRATAEMVLKRDVSSWFPEQYLFTTERLEDLNARWASVVQSSQGLRALL</sequence>
<dbReference type="Proteomes" id="UP000034112">
    <property type="component" value="Unassembled WGS sequence"/>
</dbReference>
<evidence type="ECO:0000259" key="1">
    <source>
        <dbReference type="Pfam" id="PF01266"/>
    </source>
</evidence>
<comment type="caution">
    <text evidence="2">The sequence shown here is derived from an EMBL/GenBank/DDBJ whole genome shotgun (WGS) entry which is preliminary data.</text>
</comment>
<dbReference type="InterPro" id="IPR006076">
    <property type="entry name" value="FAD-dep_OxRdtase"/>
</dbReference>
<proteinExistence type="predicted"/>
<dbReference type="Gene3D" id="3.30.9.10">
    <property type="entry name" value="D-Amino Acid Oxidase, subunit A, domain 2"/>
    <property type="match status" value="1"/>
</dbReference>
<dbReference type="AlphaFoldDB" id="A0A0F9X0X0"/>
<dbReference type="PANTHER" id="PTHR13847">
    <property type="entry name" value="SARCOSINE DEHYDROGENASE-RELATED"/>
    <property type="match status" value="1"/>
</dbReference>
<dbReference type="GO" id="GO:0005737">
    <property type="term" value="C:cytoplasm"/>
    <property type="evidence" value="ECO:0007669"/>
    <property type="project" value="TreeGrafter"/>
</dbReference>
<dbReference type="EMBL" id="JOKZ01000371">
    <property type="protein sequence ID" value="KKO98925.1"/>
    <property type="molecule type" value="Genomic_DNA"/>
</dbReference>
<evidence type="ECO:0000313" key="3">
    <source>
        <dbReference type="Proteomes" id="UP000034112"/>
    </source>
</evidence>
<evidence type="ECO:0000313" key="2">
    <source>
        <dbReference type="EMBL" id="KKO98925.1"/>
    </source>
</evidence>
<accession>A0A0F9X0X0</accession>
<dbReference type="Gene3D" id="3.50.50.60">
    <property type="entry name" value="FAD/NAD(P)-binding domain"/>
    <property type="match status" value="1"/>
</dbReference>
<dbReference type="SUPFAM" id="SSF51905">
    <property type="entry name" value="FAD/NAD(P)-binding domain"/>
    <property type="match status" value="1"/>
</dbReference>
<name>A0A0F9X0X0_TRIHA</name>
<feature type="domain" description="FAD dependent oxidoreductase" evidence="1">
    <location>
        <begin position="46"/>
        <end position="444"/>
    </location>
</feature>
<reference evidence="3" key="1">
    <citation type="journal article" date="2015" name="Genome Announc.">
        <title>Draft whole-genome sequence of the biocontrol agent Trichoderma harzianum T6776.</title>
        <authorList>
            <person name="Baroncelli R."/>
            <person name="Piaggeschi G."/>
            <person name="Fiorini L."/>
            <person name="Bertolini E."/>
            <person name="Zapparata A."/>
            <person name="Pe M.E."/>
            <person name="Sarrocco S."/>
            <person name="Vannacci G."/>
        </authorList>
    </citation>
    <scope>NUCLEOTIDE SEQUENCE [LARGE SCALE GENOMIC DNA]</scope>
    <source>
        <strain evidence="3">T6776</strain>
    </source>
</reference>
<dbReference type="OMA" id="CTNAHVS"/>
<dbReference type="Pfam" id="PF01266">
    <property type="entry name" value="DAO"/>
    <property type="match status" value="1"/>
</dbReference>
<gene>
    <name evidence="2" type="ORF">THAR02_08963</name>
</gene>